<dbReference type="SMART" id="SM00955">
    <property type="entry name" value="RNB"/>
    <property type="match status" value="1"/>
</dbReference>
<dbReference type="STRING" id="1123392.GCA_000376425_02282"/>
<name>A0A106BQC9_THIDE</name>
<feature type="domain" description="RNB" evidence="1">
    <location>
        <begin position="240"/>
        <end position="511"/>
    </location>
</feature>
<proteinExistence type="predicted"/>
<dbReference type="EMBL" id="LDUG01000019">
    <property type="protein sequence ID" value="KVW96681.1"/>
    <property type="molecule type" value="Genomic_DNA"/>
</dbReference>
<sequence length="627" mass="69663">MYLIFEEDGHFKAGSILSETDATAQVETASGKRSKIKAANILLRFAAPAPTEVMAEAETLAAELDADFLWEAAGADEFGFGELAQEYYGHAPTPPESVALLLKLHGSPIYFHKRGRGRYRPAPAETLAAAKAGVEKKRLAAERQAHLAAALAAFRLPEEYASLIPRILIAPDKNTLEYKALEDAAAATGLSQLRLIERCGAIPSTLDFHLATFLLEYFPRGTGFADVTEPAALHPSDPPELPKSTVRAFSMDDEATTEIDDALSVEWRDDGSVRVGIHIAAPALGITPGSELDRVARERLSTVYYPGGKITMLPEALIHHYTLGETHDCPALSLYVDVAPDLRVLGTESKLEMVHIADNLRHETLEVLFNDDTLKNPAVPDYPYRRELEWLRDFSAVLEAGRGKADTVDRVDYNFKVDNDRISIVPRKRGSPIDKVVSELMIFANAHWGGWLAEKKVPGIYRAQSNGKTRMTTSPDPHVGLGVDQYAWSSSPLRRYVDLVNQRQLISLVQGGDPVYPPRSEQLFSVVREFELAYDAYNEFQRRLERYWMLRWMQQEDIQEVTAKVIREDLVRLDTLPLVTRAPSVMGVAAGARVRLAISNIDLLDIHFHAEYQETLETPPDSSVALP</sequence>
<dbReference type="GO" id="GO:0005829">
    <property type="term" value="C:cytosol"/>
    <property type="evidence" value="ECO:0007669"/>
    <property type="project" value="TreeGrafter"/>
</dbReference>
<dbReference type="PATRIC" id="fig|36861.3.peg.866"/>
<evidence type="ECO:0000313" key="2">
    <source>
        <dbReference type="EMBL" id="KVW96681.1"/>
    </source>
</evidence>
<dbReference type="Pfam" id="PF00773">
    <property type="entry name" value="RNB"/>
    <property type="match status" value="2"/>
</dbReference>
<gene>
    <name evidence="2" type="ORF">ABW22_06950</name>
</gene>
<dbReference type="Proteomes" id="UP000064243">
    <property type="component" value="Unassembled WGS sequence"/>
</dbReference>
<protein>
    <submittedName>
        <fullName evidence="2">Ribonuclease II</fullName>
    </submittedName>
</protein>
<dbReference type="InterPro" id="IPR012340">
    <property type="entry name" value="NA-bd_OB-fold"/>
</dbReference>
<dbReference type="AlphaFoldDB" id="A0A106BQC9"/>
<reference evidence="2 3" key="1">
    <citation type="journal article" date="2015" name="Appl. Environ. Microbiol.">
        <title>Aerobic and Anaerobic Thiosulfate Oxidation by a Cold-Adapted, Subglacial Chemoautotroph.</title>
        <authorList>
            <person name="Harrold Z.R."/>
            <person name="Skidmore M.L."/>
            <person name="Hamilton T.L."/>
            <person name="Desch L."/>
            <person name="Amada K."/>
            <person name="van Gelder W."/>
            <person name="Glover K."/>
            <person name="Roden E.E."/>
            <person name="Boyd E.S."/>
        </authorList>
    </citation>
    <scope>NUCLEOTIDE SEQUENCE [LARGE SCALE GENOMIC DNA]</scope>
    <source>
        <strain evidence="2 3">RG</strain>
    </source>
</reference>
<evidence type="ECO:0000313" key="3">
    <source>
        <dbReference type="Proteomes" id="UP000064243"/>
    </source>
</evidence>
<dbReference type="SUPFAM" id="SSF50249">
    <property type="entry name" value="Nucleic acid-binding proteins"/>
    <property type="match status" value="1"/>
</dbReference>
<evidence type="ECO:0000259" key="1">
    <source>
        <dbReference type="SMART" id="SM00955"/>
    </source>
</evidence>
<dbReference type="GO" id="GO:0003723">
    <property type="term" value="F:RNA binding"/>
    <property type="evidence" value="ECO:0007669"/>
    <property type="project" value="InterPro"/>
</dbReference>
<dbReference type="InterPro" id="IPR050180">
    <property type="entry name" value="RNR_Ribonuclease"/>
</dbReference>
<dbReference type="OrthoDB" id="5288992at2"/>
<dbReference type="RefSeq" id="WP_059753877.1">
    <property type="nucleotide sequence ID" value="NZ_LDUG01000019.1"/>
</dbReference>
<dbReference type="PANTHER" id="PTHR23355:SF9">
    <property type="entry name" value="DIS3-LIKE EXONUCLEASE 2"/>
    <property type="match status" value="1"/>
</dbReference>
<dbReference type="GO" id="GO:0006402">
    <property type="term" value="P:mRNA catabolic process"/>
    <property type="evidence" value="ECO:0007669"/>
    <property type="project" value="TreeGrafter"/>
</dbReference>
<organism evidence="2 3">
    <name type="scientific">Thiobacillus denitrificans</name>
    <dbReference type="NCBI Taxonomy" id="36861"/>
    <lineage>
        <taxon>Bacteria</taxon>
        <taxon>Pseudomonadati</taxon>
        <taxon>Pseudomonadota</taxon>
        <taxon>Betaproteobacteria</taxon>
        <taxon>Nitrosomonadales</taxon>
        <taxon>Thiobacillaceae</taxon>
        <taxon>Thiobacillus</taxon>
    </lineage>
</organism>
<dbReference type="InterPro" id="IPR001900">
    <property type="entry name" value="RNase_II/R"/>
</dbReference>
<dbReference type="PANTHER" id="PTHR23355">
    <property type="entry name" value="RIBONUCLEASE"/>
    <property type="match status" value="1"/>
</dbReference>
<keyword evidence="3" id="KW-1185">Reference proteome</keyword>
<accession>A0A106BQC9</accession>
<dbReference type="GO" id="GO:0004540">
    <property type="term" value="F:RNA nuclease activity"/>
    <property type="evidence" value="ECO:0007669"/>
    <property type="project" value="InterPro"/>
</dbReference>
<comment type="caution">
    <text evidence="2">The sequence shown here is derived from an EMBL/GenBank/DDBJ whole genome shotgun (WGS) entry which is preliminary data.</text>
</comment>